<evidence type="ECO:0000313" key="1">
    <source>
        <dbReference type="EMBL" id="EFX81713.1"/>
    </source>
</evidence>
<organism evidence="1 2">
    <name type="scientific">Daphnia pulex</name>
    <name type="common">Water flea</name>
    <dbReference type="NCBI Taxonomy" id="6669"/>
    <lineage>
        <taxon>Eukaryota</taxon>
        <taxon>Metazoa</taxon>
        <taxon>Ecdysozoa</taxon>
        <taxon>Arthropoda</taxon>
        <taxon>Crustacea</taxon>
        <taxon>Branchiopoda</taxon>
        <taxon>Diplostraca</taxon>
        <taxon>Cladocera</taxon>
        <taxon>Anomopoda</taxon>
        <taxon>Daphniidae</taxon>
        <taxon>Daphnia</taxon>
    </lineage>
</organism>
<dbReference type="AlphaFoldDB" id="E9GFX2"/>
<sequence>MNYRVAMKHMDNNLLNTMCLNLRRINEEGVWQTDAFQEENFTQQVSQQLGFPCSTLAVNVVWCSVERCPEMDDQLLSLFFIDIFNGDAVRVGLAWQLQATFSLVMPGGV</sequence>
<proteinExistence type="predicted"/>
<dbReference type="EMBL" id="GL732542">
    <property type="protein sequence ID" value="EFX81713.1"/>
    <property type="molecule type" value="Genomic_DNA"/>
</dbReference>
<name>E9GFX2_DAPPU</name>
<gene>
    <name evidence="1" type="ORF">DAPPUDRAFT_242117</name>
</gene>
<reference evidence="1 2" key="1">
    <citation type="journal article" date="2011" name="Science">
        <title>The ecoresponsive genome of Daphnia pulex.</title>
        <authorList>
            <person name="Colbourne J.K."/>
            <person name="Pfrender M.E."/>
            <person name="Gilbert D."/>
            <person name="Thomas W.K."/>
            <person name="Tucker A."/>
            <person name="Oakley T.H."/>
            <person name="Tokishita S."/>
            <person name="Aerts A."/>
            <person name="Arnold G.J."/>
            <person name="Basu M.K."/>
            <person name="Bauer D.J."/>
            <person name="Caceres C.E."/>
            <person name="Carmel L."/>
            <person name="Casola C."/>
            <person name="Choi J.H."/>
            <person name="Detter J.C."/>
            <person name="Dong Q."/>
            <person name="Dusheyko S."/>
            <person name="Eads B.D."/>
            <person name="Frohlich T."/>
            <person name="Geiler-Samerotte K.A."/>
            <person name="Gerlach D."/>
            <person name="Hatcher P."/>
            <person name="Jogdeo S."/>
            <person name="Krijgsveld J."/>
            <person name="Kriventseva E.V."/>
            <person name="Kultz D."/>
            <person name="Laforsch C."/>
            <person name="Lindquist E."/>
            <person name="Lopez J."/>
            <person name="Manak J.R."/>
            <person name="Muller J."/>
            <person name="Pangilinan J."/>
            <person name="Patwardhan R.P."/>
            <person name="Pitluck S."/>
            <person name="Pritham E.J."/>
            <person name="Rechtsteiner A."/>
            <person name="Rho M."/>
            <person name="Rogozin I.B."/>
            <person name="Sakarya O."/>
            <person name="Salamov A."/>
            <person name="Schaack S."/>
            <person name="Shapiro H."/>
            <person name="Shiga Y."/>
            <person name="Skalitzky C."/>
            <person name="Smith Z."/>
            <person name="Souvorov A."/>
            <person name="Sung W."/>
            <person name="Tang Z."/>
            <person name="Tsuchiya D."/>
            <person name="Tu H."/>
            <person name="Vos H."/>
            <person name="Wang M."/>
            <person name="Wolf Y.I."/>
            <person name="Yamagata H."/>
            <person name="Yamada T."/>
            <person name="Ye Y."/>
            <person name="Shaw J.R."/>
            <person name="Andrews J."/>
            <person name="Crease T.J."/>
            <person name="Tang H."/>
            <person name="Lucas S.M."/>
            <person name="Robertson H.M."/>
            <person name="Bork P."/>
            <person name="Koonin E.V."/>
            <person name="Zdobnov E.M."/>
            <person name="Grigoriev I.V."/>
            <person name="Lynch M."/>
            <person name="Boore J.L."/>
        </authorList>
    </citation>
    <scope>NUCLEOTIDE SEQUENCE [LARGE SCALE GENOMIC DNA]</scope>
</reference>
<keyword evidence="2" id="KW-1185">Reference proteome</keyword>
<dbReference type="HOGENOM" id="CLU_2186557_0_0_1"/>
<dbReference type="InParanoid" id="E9GFX2"/>
<dbReference type="KEGG" id="dpx:DAPPUDRAFT_242117"/>
<protein>
    <submittedName>
        <fullName evidence="1">Uncharacterized protein</fullName>
    </submittedName>
</protein>
<dbReference type="Proteomes" id="UP000000305">
    <property type="component" value="Unassembled WGS sequence"/>
</dbReference>
<accession>E9GFX2</accession>
<evidence type="ECO:0000313" key="2">
    <source>
        <dbReference type="Proteomes" id="UP000000305"/>
    </source>
</evidence>